<evidence type="ECO:0000313" key="2">
    <source>
        <dbReference type="EMBL" id="CAG6393379.1"/>
    </source>
</evidence>
<feature type="compositionally biased region" description="Basic and acidic residues" evidence="1">
    <location>
        <begin position="110"/>
        <end position="126"/>
    </location>
</feature>
<evidence type="ECO:0000256" key="1">
    <source>
        <dbReference type="SAM" id="MobiDB-lite"/>
    </source>
</evidence>
<organism evidence="2 3">
    <name type="scientific">Actinacidiphila cocklensis</name>
    <dbReference type="NCBI Taxonomy" id="887465"/>
    <lineage>
        <taxon>Bacteria</taxon>
        <taxon>Bacillati</taxon>
        <taxon>Actinomycetota</taxon>
        <taxon>Actinomycetes</taxon>
        <taxon>Kitasatosporales</taxon>
        <taxon>Streptomycetaceae</taxon>
        <taxon>Actinacidiphila</taxon>
    </lineage>
</organism>
<sequence length="126" mass="13675">MLVGTAGRRVDADHAPVDPAREVRVGLDGTQDSVPRAVRRPTAVPLIDGLPTAETLGKIPPRYARAHTEQDPVDYPAVVAPPAATLPDRRQVRLQPTPLSIRQITSPHTGHNEPTIRKSQDPPDRP</sequence>
<dbReference type="EMBL" id="CAJSLV010000048">
    <property type="protein sequence ID" value="CAG6393379.1"/>
    <property type="molecule type" value="Genomic_DNA"/>
</dbReference>
<name>A0A9W4GQB3_9ACTN</name>
<proteinExistence type="predicted"/>
<protein>
    <submittedName>
        <fullName evidence="2">Uncharacterized protein</fullName>
    </submittedName>
</protein>
<dbReference type="AlphaFoldDB" id="A0A9W4GQB3"/>
<keyword evidence="3" id="KW-1185">Reference proteome</keyword>
<dbReference type="Proteomes" id="UP001152519">
    <property type="component" value="Unassembled WGS sequence"/>
</dbReference>
<accession>A0A9W4GQB3</accession>
<feature type="region of interest" description="Disordered" evidence="1">
    <location>
        <begin position="82"/>
        <end position="126"/>
    </location>
</feature>
<comment type="caution">
    <text evidence="2">The sequence shown here is derived from an EMBL/GenBank/DDBJ whole genome shotgun (WGS) entry which is preliminary data.</text>
</comment>
<gene>
    <name evidence="2" type="ORF">SCOCK_20410</name>
</gene>
<evidence type="ECO:0000313" key="3">
    <source>
        <dbReference type="Proteomes" id="UP001152519"/>
    </source>
</evidence>
<reference evidence="2" key="1">
    <citation type="submission" date="2021-05" db="EMBL/GenBank/DDBJ databases">
        <authorList>
            <person name="Arsene-Ploetze F."/>
        </authorList>
    </citation>
    <scope>NUCLEOTIDE SEQUENCE</scope>
    <source>
        <strain evidence="2">DSM 42138</strain>
    </source>
</reference>
<feature type="compositionally biased region" description="Polar residues" evidence="1">
    <location>
        <begin position="97"/>
        <end position="109"/>
    </location>
</feature>